<evidence type="ECO:0000256" key="8">
    <source>
        <dbReference type="ARBA" id="ARBA00055576"/>
    </source>
</evidence>
<evidence type="ECO:0000256" key="7">
    <source>
        <dbReference type="ARBA" id="ARBA00023157"/>
    </source>
</evidence>
<evidence type="ECO:0000256" key="3">
    <source>
        <dbReference type="ARBA" id="ARBA00022729"/>
    </source>
</evidence>
<accession>A0A8E0RLX3</accession>
<dbReference type="InterPro" id="IPR025660">
    <property type="entry name" value="Pept_his_AS"/>
</dbReference>
<dbReference type="SUPFAM" id="SSF54001">
    <property type="entry name" value="Cysteine proteinases"/>
    <property type="match status" value="1"/>
</dbReference>
<dbReference type="Pfam" id="PF00112">
    <property type="entry name" value="Peptidase_C1"/>
    <property type="match status" value="1"/>
</dbReference>
<dbReference type="InterPro" id="IPR038765">
    <property type="entry name" value="Papain-like_cys_pep_sf"/>
</dbReference>
<keyword evidence="4" id="KW-0378">Hydrolase</keyword>
<comment type="function">
    <text evidence="8">Thiol protease. Has a role as a digestive enzyme.</text>
</comment>
<dbReference type="PANTHER" id="PTHR12411">
    <property type="entry name" value="CYSTEINE PROTEASE FAMILY C1-RELATED"/>
    <property type="match status" value="1"/>
</dbReference>
<dbReference type="OrthoDB" id="640249at2759"/>
<dbReference type="PROSITE" id="PS00640">
    <property type="entry name" value="THIOL_PROTEASE_ASN"/>
    <property type="match status" value="1"/>
</dbReference>
<evidence type="ECO:0000256" key="1">
    <source>
        <dbReference type="ARBA" id="ARBA00008455"/>
    </source>
</evidence>
<gene>
    <name evidence="12" type="ORF">FBUS_04158</name>
</gene>
<evidence type="ECO:0000256" key="6">
    <source>
        <dbReference type="ARBA" id="ARBA00023145"/>
    </source>
</evidence>
<dbReference type="PRINTS" id="PR00705">
    <property type="entry name" value="PAPAIN"/>
</dbReference>
<evidence type="ECO:0000256" key="9">
    <source>
        <dbReference type="ARBA" id="ARBA00073107"/>
    </source>
</evidence>
<evidence type="ECO:0000256" key="10">
    <source>
        <dbReference type="SAM" id="SignalP"/>
    </source>
</evidence>
<evidence type="ECO:0000256" key="5">
    <source>
        <dbReference type="ARBA" id="ARBA00022807"/>
    </source>
</evidence>
<keyword evidence="2" id="KW-0645">Protease</keyword>
<dbReference type="FunFam" id="3.90.70.10:FF:000031">
    <property type="entry name" value="Cathepsin B"/>
    <property type="match status" value="1"/>
</dbReference>
<dbReference type="InterPro" id="IPR000169">
    <property type="entry name" value="Pept_cys_AS"/>
</dbReference>
<organism evidence="12 13">
    <name type="scientific">Fasciolopsis buskii</name>
    <dbReference type="NCBI Taxonomy" id="27845"/>
    <lineage>
        <taxon>Eukaryota</taxon>
        <taxon>Metazoa</taxon>
        <taxon>Spiralia</taxon>
        <taxon>Lophotrochozoa</taxon>
        <taxon>Platyhelminthes</taxon>
        <taxon>Trematoda</taxon>
        <taxon>Digenea</taxon>
        <taxon>Plagiorchiida</taxon>
        <taxon>Echinostomata</taxon>
        <taxon>Echinostomatoidea</taxon>
        <taxon>Fasciolidae</taxon>
        <taxon>Fasciolopsis</taxon>
    </lineage>
</organism>
<name>A0A8E0RLX3_9TREM</name>
<evidence type="ECO:0000256" key="4">
    <source>
        <dbReference type="ARBA" id="ARBA00022801"/>
    </source>
</evidence>
<evidence type="ECO:0000256" key="2">
    <source>
        <dbReference type="ARBA" id="ARBA00022670"/>
    </source>
</evidence>
<feature type="signal peptide" evidence="10">
    <location>
        <begin position="1"/>
        <end position="21"/>
    </location>
</feature>
<dbReference type="InterPro" id="IPR012599">
    <property type="entry name" value="Propeptide_C1A"/>
</dbReference>
<dbReference type="InterPro" id="IPR013128">
    <property type="entry name" value="Peptidase_C1A"/>
</dbReference>
<keyword evidence="3 10" id="KW-0732">Signal</keyword>
<dbReference type="EMBL" id="LUCM01009410">
    <property type="protein sequence ID" value="KAA0187027.1"/>
    <property type="molecule type" value="Genomic_DNA"/>
</dbReference>
<keyword evidence="6" id="KW-0865">Zymogen</keyword>
<dbReference type="Gene3D" id="3.90.70.10">
    <property type="entry name" value="Cysteine proteinases"/>
    <property type="match status" value="1"/>
</dbReference>
<dbReference type="PROSITE" id="PS00139">
    <property type="entry name" value="THIOL_PROTEASE_CYS"/>
    <property type="match status" value="1"/>
</dbReference>
<dbReference type="SMART" id="SM00645">
    <property type="entry name" value="Pept_C1"/>
    <property type="match status" value="1"/>
</dbReference>
<feature type="domain" description="Peptidase C1A papain C-terminal" evidence="11">
    <location>
        <begin position="91"/>
        <end position="340"/>
    </location>
</feature>
<evidence type="ECO:0000313" key="12">
    <source>
        <dbReference type="EMBL" id="KAA0187027.1"/>
    </source>
</evidence>
<keyword evidence="7" id="KW-1015">Disulfide bond</keyword>
<dbReference type="InterPro" id="IPR025661">
    <property type="entry name" value="Pept_asp_AS"/>
</dbReference>
<dbReference type="PROSITE" id="PS00639">
    <property type="entry name" value="THIOL_PROTEASE_HIS"/>
    <property type="match status" value="1"/>
</dbReference>
<protein>
    <recommendedName>
        <fullName evidence="9">Cathepsin B-like cysteine proteinase</fullName>
    </recommendedName>
</protein>
<evidence type="ECO:0000259" key="11">
    <source>
        <dbReference type="SMART" id="SM00645"/>
    </source>
</evidence>
<dbReference type="GO" id="GO:0004197">
    <property type="term" value="F:cysteine-type endopeptidase activity"/>
    <property type="evidence" value="ECO:0007669"/>
    <property type="project" value="InterPro"/>
</dbReference>
<keyword evidence="13" id="KW-1185">Reference proteome</keyword>
<dbReference type="InterPro" id="IPR000668">
    <property type="entry name" value="Peptidase_C1A_C"/>
</dbReference>
<dbReference type="Pfam" id="PF08127">
    <property type="entry name" value="Propeptide_C1"/>
    <property type="match status" value="1"/>
</dbReference>
<keyword evidence="5" id="KW-0788">Thiol protease</keyword>
<reference evidence="12" key="1">
    <citation type="submission" date="2019-05" db="EMBL/GenBank/DDBJ databases">
        <title>Annotation for the trematode Fasciolopsis buski.</title>
        <authorList>
            <person name="Choi Y.-J."/>
        </authorList>
    </citation>
    <scope>NUCLEOTIDE SEQUENCE</scope>
    <source>
        <strain evidence="12">HT</strain>
        <tissue evidence="12">Whole worm</tissue>
    </source>
</reference>
<dbReference type="GO" id="GO:0006508">
    <property type="term" value="P:proteolysis"/>
    <property type="evidence" value="ECO:0007669"/>
    <property type="project" value="UniProtKB-KW"/>
</dbReference>
<evidence type="ECO:0000313" key="13">
    <source>
        <dbReference type="Proteomes" id="UP000728185"/>
    </source>
</evidence>
<feature type="chain" id="PRO_5034887695" description="Cathepsin B-like cysteine proteinase" evidence="10">
    <location>
        <begin position="22"/>
        <end position="345"/>
    </location>
</feature>
<comment type="similarity">
    <text evidence="1">Belongs to the peptidase C1 family.</text>
</comment>
<comment type="caution">
    <text evidence="12">The sequence shown here is derived from an EMBL/GenBank/DDBJ whole genome shotgun (WGS) entry which is preliminary data.</text>
</comment>
<dbReference type="Proteomes" id="UP000728185">
    <property type="component" value="Unassembled WGS sequence"/>
</dbReference>
<dbReference type="CDD" id="cd02620">
    <property type="entry name" value="Peptidase_C1A_CathepsinB"/>
    <property type="match status" value="1"/>
</dbReference>
<dbReference type="AlphaFoldDB" id="A0A8E0RLX3"/>
<proteinExistence type="inferred from homology"/>
<sequence>MHAIDLSSFLLFGLIWSFAWCETPTKLFTPLSNELIDYINNKPGGTWKAAKTTRFRSVDEVKQLLGTLPEPKHLRNSRRPTVTHEDKQINLPEQFNSSMKWPNCPGIALIRDQSSCGSCWAFGAVSAMSDRVCIHSQGKKQVELSAVDLLSCCFDCGFGCEGGWIGPAWDYWVSSGIVTGGSKESKTGCQPYPFPRCEHHTNGSYGPCPKKHYETPECKNECVPGYATPYPEDKYKAKNSYNLLQDEETIMKEIMINGPVEAAINVYEDLPNYRSGVYQHTTGKLLGGHAVRLVGWGTDNGTKFWLVANSWNEHWGDNGYFRILRGKNECGVESGVSAGLPAVDN</sequence>